<name>A0ACC1XGN3_MELAZ</name>
<evidence type="ECO:0000313" key="1">
    <source>
        <dbReference type="EMBL" id="KAJ4709515.1"/>
    </source>
</evidence>
<dbReference type="EMBL" id="CM051403">
    <property type="protein sequence ID" value="KAJ4709515.1"/>
    <property type="molecule type" value="Genomic_DNA"/>
</dbReference>
<accession>A0ACC1XGN3</accession>
<sequence length="543" mass="60938">MIVDYYSPEDVFKIAEFELGFMYYVPSTKAPINYSRISYCRRILCFLCLVSALSGFSVLFRNADVQSCRCHNSDIKQTLANLSVSSSLTLTRCASLKPLSPDSATQSSLPDSAVQTLALTGGELCSSEKKACVNGNGSAVKVVRRSRGAKKVASLEDHVTAWIRKKMELGVPQSKCSLPFLVGAKKMIECRACHNSIYSGEEILCSVRGCGGVYHLICVKERLGISNLKSFKCPQHACFVCRQKLQWRCVRCTIASHGWLTGLIYLLNEQHAEATCDIEEVFCRLPLPYVDEEFKIDLTWKDLMENKVGPPPYVHIKRNIYLVKKKRDDSDDGIGCTSCSSECSENCVCRVQCISCSKACRCSETCNNRPFRKEKKIKIVKTEFCGWGVEASEPINKGEFIIEYIGEVIDDALCEQRLWDMKYRGVQNFYMCEIRKDFTIDATFKGNLSRFLNHGCDPNCILEKWQVEGETRVGVFAARSIKAGEPLTYDYRFVQFGPEVKCYCGAPGCQGYLGTKRKIGKLDICWGSKRKRSSTACLAIIAI</sequence>
<dbReference type="Proteomes" id="UP001164539">
    <property type="component" value="Chromosome 10"/>
</dbReference>
<organism evidence="1 2">
    <name type="scientific">Melia azedarach</name>
    <name type="common">Chinaberry tree</name>
    <dbReference type="NCBI Taxonomy" id="155640"/>
    <lineage>
        <taxon>Eukaryota</taxon>
        <taxon>Viridiplantae</taxon>
        <taxon>Streptophyta</taxon>
        <taxon>Embryophyta</taxon>
        <taxon>Tracheophyta</taxon>
        <taxon>Spermatophyta</taxon>
        <taxon>Magnoliopsida</taxon>
        <taxon>eudicotyledons</taxon>
        <taxon>Gunneridae</taxon>
        <taxon>Pentapetalae</taxon>
        <taxon>rosids</taxon>
        <taxon>malvids</taxon>
        <taxon>Sapindales</taxon>
        <taxon>Meliaceae</taxon>
        <taxon>Melia</taxon>
    </lineage>
</organism>
<comment type="caution">
    <text evidence="1">The sequence shown here is derived from an EMBL/GenBank/DDBJ whole genome shotgun (WGS) entry which is preliminary data.</text>
</comment>
<proteinExistence type="predicted"/>
<protein>
    <submittedName>
        <fullName evidence="1">Histone-lysine N-methyltransferase</fullName>
    </submittedName>
</protein>
<gene>
    <name evidence="1" type="ORF">OWV82_019294</name>
</gene>
<reference evidence="1 2" key="1">
    <citation type="journal article" date="2023" name="Science">
        <title>Complex scaffold remodeling in plant triterpene biosynthesis.</title>
        <authorList>
            <person name="De La Pena R."/>
            <person name="Hodgson H."/>
            <person name="Liu J.C."/>
            <person name="Stephenson M.J."/>
            <person name="Martin A.C."/>
            <person name="Owen C."/>
            <person name="Harkess A."/>
            <person name="Leebens-Mack J."/>
            <person name="Jimenez L.E."/>
            <person name="Osbourn A."/>
            <person name="Sattely E.S."/>
        </authorList>
    </citation>
    <scope>NUCLEOTIDE SEQUENCE [LARGE SCALE GENOMIC DNA]</scope>
    <source>
        <strain evidence="2">cv. JPN11</strain>
        <tissue evidence="1">Leaf</tissue>
    </source>
</reference>
<evidence type="ECO:0000313" key="2">
    <source>
        <dbReference type="Proteomes" id="UP001164539"/>
    </source>
</evidence>
<keyword evidence="2" id="KW-1185">Reference proteome</keyword>